<dbReference type="AlphaFoldDB" id="A0A9D2EHY6"/>
<dbReference type="Proteomes" id="UP000824037">
    <property type="component" value="Unassembled WGS sequence"/>
</dbReference>
<dbReference type="Pfam" id="PF01636">
    <property type="entry name" value="APH"/>
    <property type="match status" value="1"/>
</dbReference>
<dbReference type="EMBL" id="DXBY01000337">
    <property type="protein sequence ID" value="HIZ38039.1"/>
    <property type="molecule type" value="Genomic_DNA"/>
</dbReference>
<dbReference type="Gene3D" id="3.90.1200.10">
    <property type="match status" value="1"/>
</dbReference>
<organism evidence="2 3">
    <name type="scientific">Candidatus Ruania gallistercoris</name>
    <dbReference type="NCBI Taxonomy" id="2838746"/>
    <lineage>
        <taxon>Bacteria</taxon>
        <taxon>Bacillati</taxon>
        <taxon>Actinomycetota</taxon>
        <taxon>Actinomycetes</taxon>
        <taxon>Micrococcales</taxon>
        <taxon>Ruaniaceae</taxon>
        <taxon>Ruania</taxon>
    </lineage>
</organism>
<sequence>MAQWRTGYQRPDEDLITALAQEAFASAGESGDPTDWHRVEHGSATLVLLCGRTAVRIARDRPAAAGLRRVQRLVDALPELPFQVPRSRGQIIERDGHVAAATERIEGTPHPAGSGDPHLLRELLETIHSLPVQPLLPHLAPARAFIGGPGWQAVLTEQVLPLLAAEARSEAARRIDALAALPRVSGVVNHGDLAGNNVLWSHGRVVGVLDWDLAAVEDPAEDVASLASWHGWDLVEQLADAETVARAQVFRHTFALQALAFAALQERPAEEVKRMVKRVERRLHSH</sequence>
<reference evidence="2" key="2">
    <citation type="submission" date="2021-04" db="EMBL/GenBank/DDBJ databases">
        <authorList>
            <person name="Gilroy R."/>
        </authorList>
    </citation>
    <scope>NUCLEOTIDE SEQUENCE</scope>
    <source>
        <strain evidence="2">ChiGjej4B4-7305</strain>
    </source>
</reference>
<evidence type="ECO:0000259" key="1">
    <source>
        <dbReference type="Pfam" id="PF01636"/>
    </source>
</evidence>
<comment type="caution">
    <text evidence="2">The sequence shown here is derived from an EMBL/GenBank/DDBJ whole genome shotgun (WGS) entry which is preliminary data.</text>
</comment>
<dbReference type="InterPro" id="IPR011009">
    <property type="entry name" value="Kinase-like_dom_sf"/>
</dbReference>
<evidence type="ECO:0000313" key="3">
    <source>
        <dbReference type="Proteomes" id="UP000824037"/>
    </source>
</evidence>
<accession>A0A9D2EHY6</accession>
<dbReference type="InterPro" id="IPR002575">
    <property type="entry name" value="Aminoglycoside_PTrfase"/>
</dbReference>
<gene>
    <name evidence="2" type="ORF">H9815_19870</name>
</gene>
<evidence type="ECO:0000313" key="2">
    <source>
        <dbReference type="EMBL" id="HIZ38039.1"/>
    </source>
</evidence>
<protein>
    <submittedName>
        <fullName evidence="2">Aminoglycoside phosphotransferase family protein</fullName>
    </submittedName>
</protein>
<proteinExistence type="predicted"/>
<feature type="domain" description="Aminoglycoside phosphotransferase" evidence="1">
    <location>
        <begin position="52"/>
        <end position="240"/>
    </location>
</feature>
<reference evidence="2" key="1">
    <citation type="journal article" date="2021" name="PeerJ">
        <title>Extensive microbial diversity within the chicken gut microbiome revealed by metagenomics and culture.</title>
        <authorList>
            <person name="Gilroy R."/>
            <person name="Ravi A."/>
            <person name="Getino M."/>
            <person name="Pursley I."/>
            <person name="Horton D.L."/>
            <person name="Alikhan N.F."/>
            <person name="Baker D."/>
            <person name="Gharbi K."/>
            <person name="Hall N."/>
            <person name="Watson M."/>
            <person name="Adriaenssens E.M."/>
            <person name="Foster-Nyarko E."/>
            <person name="Jarju S."/>
            <person name="Secka A."/>
            <person name="Antonio M."/>
            <person name="Oren A."/>
            <person name="Chaudhuri R.R."/>
            <person name="La Ragione R."/>
            <person name="Hildebrand F."/>
            <person name="Pallen M.J."/>
        </authorList>
    </citation>
    <scope>NUCLEOTIDE SEQUENCE</scope>
    <source>
        <strain evidence="2">ChiGjej4B4-7305</strain>
    </source>
</reference>
<name>A0A9D2EHY6_9MICO</name>
<dbReference type="SUPFAM" id="SSF56112">
    <property type="entry name" value="Protein kinase-like (PK-like)"/>
    <property type="match status" value="1"/>
</dbReference>